<dbReference type="PANTHER" id="PTHR12558:SF13">
    <property type="entry name" value="CELL DIVISION CYCLE PROTEIN 27 HOMOLOG"/>
    <property type="match status" value="1"/>
</dbReference>
<gene>
    <name evidence="2" type="primary">pilW</name>
    <name evidence="2" type="ORF">EZ313_20020</name>
</gene>
<dbReference type="InterPro" id="IPR011990">
    <property type="entry name" value="TPR-like_helical_dom_sf"/>
</dbReference>
<feature type="repeat" description="TPR" evidence="1">
    <location>
        <begin position="90"/>
        <end position="123"/>
    </location>
</feature>
<dbReference type="Proteomes" id="UP000298180">
    <property type="component" value="Unassembled WGS sequence"/>
</dbReference>
<sequence length="274" mass="30599">MKRGVGMVGLLAAVVPWAGLLSAALVLGGCASGPNADMGQQDIATESDESEARRRARIRMQLAVGYFEQGQTAVALDELKQVVAIDPTYPDAYNLRGLIHMRLNDFRQAEDSFKRAVSLNPRDGNTIHNLAWLYCQQRRFEDANQSFEQALSNRTYGDRAKTLMAQGLCLNRAGKKAEAEKSLSRAYELDAGNPIIGYNLASLMYDRGELQRSQFLMRRLNNSQLANAETLWLGVKVERKIGDRLAMNQLADQLKRRFPQSKEAGRLDRGAFDE</sequence>
<dbReference type="PROSITE" id="PS50005">
    <property type="entry name" value="TPR"/>
    <property type="match status" value="2"/>
</dbReference>
<keyword evidence="3" id="KW-1185">Reference proteome</keyword>
<proteinExistence type="predicted"/>
<dbReference type="AlphaFoldDB" id="A0A4Z0BN55"/>
<reference evidence="2 3" key="1">
    <citation type="submission" date="2019-03" db="EMBL/GenBank/DDBJ databases">
        <title>Ramlibacter henchirensis DSM 14656, whole genome shotgun sequence.</title>
        <authorList>
            <person name="Zhang X."/>
            <person name="Feng G."/>
            <person name="Zhu H."/>
        </authorList>
    </citation>
    <scope>NUCLEOTIDE SEQUENCE [LARGE SCALE GENOMIC DNA]</scope>
    <source>
        <strain evidence="2 3">DSM 14656</strain>
    </source>
</reference>
<evidence type="ECO:0000256" key="1">
    <source>
        <dbReference type="PROSITE-ProRule" id="PRU00339"/>
    </source>
</evidence>
<dbReference type="PROSITE" id="PS51257">
    <property type="entry name" value="PROKAR_LIPOPROTEIN"/>
    <property type="match status" value="1"/>
</dbReference>
<dbReference type="OrthoDB" id="9814042at2"/>
<dbReference type="InterPro" id="IPR019734">
    <property type="entry name" value="TPR_rpt"/>
</dbReference>
<protein>
    <submittedName>
        <fullName evidence="2">Type IV pilus biogenesis/stability protein PilW</fullName>
    </submittedName>
</protein>
<organism evidence="2 3">
    <name type="scientific">Ramlibacter henchirensis</name>
    <dbReference type="NCBI Taxonomy" id="204072"/>
    <lineage>
        <taxon>Bacteria</taxon>
        <taxon>Pseudomonadati</taxon>
        <taxon>Pseudomonadota</taxon>
        <taxon>Betaproteobacteria</taxon>
        <taxon>Burkholderiales</taxon>
        <taxon>Comamonadaceae</taxon>
        <taxon>Ramlibacter</taxon>
    </lineage>
</organism>
<dbReference type="EMBL" id="SMLM01000003">
    <property type="protein sequence ID" value="TFZ00736.1"/>
    <property type="molecule type" value="Genomic_DNA"/>
</dbReference>
<dbReference type="PANTHER" id="PTHR12558">
    <property type="entry name" value="CELL DIVISION CYCLE 16,23,27"/>
    <property type="match status" value="1"/>
</dbReference>
<dbReference type="NCBIfam" id="TIGR02521">
    <property type="entry name" value="type_IV_pilW"/>
    <property type="match status" value="1"/>
</dbReference>
<dbReference type="Pfam" id="PF13432">
    <property type="entry name" value="TPR_16"/>
    <property type="match status" value="1"/>
</dbReference>
<dbReference type="InterPro" id="IPR013360">
    <property type="entry name" value="Pilus_4_PilW"/>
</dbReference>
<dbReference type="Gene3D" id="1.25.40.10">
    <property type="entry name" value="Tetratricopeptide repeat domain"/>
    <property type="match status" value="1"/>
</dbReference>
<dbReference type="Pfam" id="PF13414">
    <property type="entry name" value="TPR_11"/>
    <property type="match status" value="1"/>
</dbReference>
<comment type="caution">
    <text evidence="2">The sequence shown here is derived from an EMBL/GenBank/DDBJ whole genome shotgun (WGS) entry which is preliminary data.</text>
</comment>
<keyword evidence="1" id="KW-0802">TPR repeat</keyword>
<evidence type="ECO:0000313" key="2">
    <source>
        <dbReference type="EMBL" id="TFZ00736.1"/>
    </source>
</evidence>
<name>A0A4Z0BN55_9BURK</name>
<dbReference type="RefSeq" id="WP_135265074.1">
    <property type="nucleotide sequence ID" value="NZ_SMLM01000003.1"/>
</dbReference>
<feature type="repeat" description="TPR" evidence="1">
    <location>
        <begin position="56"/>
        <end position="89"/>
    </location>
</feature>
<dbReference type="SMART" id="SM00028">
    <property type="entry name" value="TPR"/>
    <property type="match status" value="4"/>
</dbReference>
<evidence type="ECO:0000313" key="3">
    <source>
        <dbReference type="Proteomes" id="UP000298180"/>
    </source>
</evidence>
<dbReference type="SUPFAM" id="SSF48452">
    <property type="entry name" value="TPR-like"/>
    <property type="match status" value="1"/>
</dbReference>
<accession>A0A4Z0BN55</accession>
<dbReference type="PROSITE" id="PS50293">
    <property type="entry name" value="TPR_REGION"/>
    <property type="match status" value="1"/>
</dbReference>